<feature type="transmembrane region" description="Helical" evidence="8">
    <location>
        <begin position="12"/>
        <end position="32"/>
    </location>
</feature>
<evidence type="ECO:0000256" key="3">
    <source>
        <dbReference type="ARBA" id="ARBA00022448"/>
    </source>
</evidence>
<comment type="caution">
    <text evidence="10">The sequence shown here is derived from an EMBL/GenBank/DDBJ whole genome shotgun (WGS) entry which is preliminary data.</text>
</comment>
<keyword evidence="6 8" id="KW-1133">Transmembrane helix</keyword>
<dbReference type="PANTHER" id="PTHR43271">
    <property type="entry name" value="BLL2771 PROTEIN"/>
    <property type="match status" value="1"/>
</dbReference>
<evidence type="ECO:0000313" key="10">
    <source>
        <dbReference type="EMBL" id="PTQ12394.1"/>
    </source>
</evidence>
<dbReference type="GO" id="GO:0022857">
    <property type="term" value="F:transmembrane transporter activity"/>
    <property type="evidence" value="ECO:0007669"/>
    <property type="project" value="InterPro"/>
</dbReference>
<evidence type="ECO:0000256" key="7">
    <source>
        <dbReference type="ARBA" id="ARBA00023136"/>
    </source>
</evidence>
<keyword evidence="3" id="KW-0813">Transport</keyword>
<dbReference type="OrthoDB" id="63984at2"/>
<organism evidence="10 11">
    <name type="scientific">Sphingomonas oleivorans</name>
    <dbReference type="NCBI Taxonomy" id="1735121"/>
    <lineage>
        <taxon>Bacteria</taxon>
        <taxon>Pseudomonadati</taxon>
        <taxon>Pseudomonadota</taxon>
        <taxon>Alphaproteobacteria</taxon>
        <taxon>Sphingomonadales</taxon>
        <taxon>Sphingomonadaceae</taxon>
        <taxon>Sphingomonas</taxon>
    </lineage>
</organism>
<feature type="domain" description="Major facilitator superfamily (MFS) profile" evidence="9">
    <location>
        <begin position="6"/>
        <end position="386"/>
    </location>
</feature>
<feature type="transmembrane region" description="Helical" evidence="8">
    <location>
        <begin position="47"/>
        <end position="68"/>
    </location>
</feature>
<feature type="transmembrane region" description="Helical" evidence="8">
    <location>
        <begin position="337"/>
        <end position="360"/>
    </location>
</feature>
<feature type="transmembrane region" description="Helical" evidence="8">
    <location>
        <begin position="162"/>
        <end position="184"/>
    </location>
</feature>
<dbReference type="Proteomes" id="UP000244162">
    <property type="component" value="Unassembled WGS sequence"/>
</dbReference>
<keyword evidence="11" id="KW-1185">Reference proteome</keyword>
<dbReference type="InterPro" id="IPR036259">
    <property type="entry name" value="MFS_trans_sf"/>
</dbReference>
<dbReference type="EMBL" id="NWBU01000005">
    <property type="protein sequence ID" value="PTQ12394.1"/>
    <property type="molecule type" value="Genomic_DNA"/>
</dbReference>
<feature type="transmembrane region" description="Helical" evidence="8">
    <location>
        <begin position="99"/>
        <end position="123"/>
    </location>
</feature>
<sequence>MRGTAAYRRISLALFLAGFATFSLLYCVQPLLPEFARAFGISPAESALALSLTTGFLALAIVAAGAFSQALGRRGLMFGSMASAAILNIGAALSPDWHILLVARACEGLLLGGVPAVAMAYLAEEIDPRHLGKAMGLYVAGTAFGGMAGRVGMGVLTELTSWRGALGALGALDLAAGIGFLLLLPRSRNFVPVAGFQPGTHLRIWAGHLRHPGLLRLFAIGFILPSMFVTLFNYAGFRLSEAPYDLNQTQISLIFLVYGFGMVASSAAGGLADRFGRAPLLALGLALLIAGVALTLLQALSGIIAGILLVTIGFFTGHSVASGWVGRLAGSAKGHAASLYLLFYYLGSSLIGSAGGWFWAHGGWPSVAALTGLLALTGLGLLASMRRAGPMNGPMNG</sequence>
<dbReference type="PANTHER" id="PTHR43271:SF1">
    <property type="entry name" value="INNER MEMBRANE TRANSPORT PROTEIN YNFM"/>
    <property type="match status" value="1"/>
</dbReference>
<feature type="transmembrane region" description="Helical" evidence="8">
    <location>
        <begin position="278"/>
        <end position="297"/>
    </location>
</feature>
<keyword evidence="4" id="KW-1003">Cell membrane</keyword>
<evidence type="ECO:0000256" key="6">
    <source>
        <dbReference type="ARBA" id="ARBA00022989"/>
    </source>
</evidence>
<feature type="transmembrane region" description="Helical" evidence="8">
    <location>
        <begin position="366"/>
        <end position="385"/>
    </location>
</feature>
<evidence type="ECO:0000256" key="8">
    <source>
        <dbReference type="SAM" id="Phobius"/>
    </source>
</evidence>
<dbReference type="SUPFAM" id="SSF103473">
    <property type="entry name" value="MFS general substrate transporter"/>
    <property type="match status" value="1"/>
</dbReference>
<reference evidence="10 11" key="1">
    <citation type="submission" date="2017-09" db="EMBL/GenBank/DDBJ databases">
        <title>Sphingomonas panjinensis sp.nov., isolated from oil-contaminated soil.</title>
        <authorList>
            <person name="Wang L."/>
            <person name="Chen L."/>
        </authorList>
    </citation>
    <scope>NUCLEOTIDE SEQUENCE [LARGE SCALE GENOMIC DNA]</scope>
    <source>
        <strain evidence="10 11">FW-11</strain>
    </source>
</reference>
<protein>
    <submittedName>
        <fullName evidence="10">MFS transporter</fullName>
    </submittedName>
</protein>
<evidence type="ECO:0000256" key="5">
    <source>
        <dbReference type="ARBA" id="ARBA00022692"/>
    </source>
</evidence>
<gene>
    <name evidence="10" type="ORF">CLG96_05785</name>
</gene>
<evidence type="ECO:0000256" key="4">
    <source>
        <dbReference type="ARBA" id="ARBA00022475"/>
    </source>
</evidence>
<proteinExistence type="inferred from homology"/>
<dbReference type="AlphaFoldDB" id="A0A2T5G0C4"/>
<keyword evidence="5 8" id="KW-0812">Transmembrane</keyword>
<feature type="transmembrane region" description="Helical" evidence="8">
    <location>
        <begin position="303"/>
        <end position="325"/>
    </location>
</feature>
<dbReference type="Gene3D" id="1.20.1250.20">
    <property type="entry name" value="MFS general substrate transporter like domains"/>
    <property type="match status" value="1"/>
</dbReference>
<evidence type="ECO:0000256" key="1">
    <source>
        <dbReference type="ARBA" id="ARBA00004651"/>
    </source>
</evidence>
<comment type="subcellular location">
    <subcellularLocation>
        <location evidence="1">Cell membrane</location>
        <topology evidence="1">Multi-pass membrane protein</topology>
    </subcellularLocation>
</comment>
<dbReference type="CDD" id="cd17324">
    <property type="entry name" value="MFS_NepI_like"/>
    <property type="match status" value="1"/>
</dbReference>
<dbReference type="Pfam" id="PF07690">
    <property type="entry name" value="MFS_1"/>
    <property type="match status" value="1"/>
</dbReference>
<keyword evidence="7 8" id="KW-0472">Membrane</keyword>
<dbReference type="InterPro" id="IPR020846">
    <property type="entry name" value="MFS_dom"/>
</dbReference>
<feature type="transmembrane region" description="Helical" evidence="8">
    <location>
        <begin position="75"/>
        <end position="93"/>
    </location>
</feature>
<accession>A0A2T5G0C4</accession>
<evidence type="ECO:0000256" key="2">
    <source>
        <dbReference type="ARBA" id="ARBA00008335"/>
    </source>
</evidence>
<feature type="transmembrane region" description="Helical" evidence="8">
    <location>
        <begin position="249"/>
        <end position="271"/>
    </location>
</feature>
<feature type="transmembrane region" description="Helical" evidence="8">
    <location>
        <begin position="213"/>
        <end position="237"/>
    </location>
</feature>
<feature type="transmembrane region" description="Helical" evidence="8">
    <location>
        <begin position="135"/>
        <end position="156"/>
    </location>
</feature>
<evidence type="ECO:0000259" key="9">
    <source>
        <dbReference type="PROSITE" id="PS50850"/>
    </source>
</evidence>
<dbReference type="PROSITE" id="PS50850">
    <property type="entry name" value="MFS"/>
    <property type="match status" value="1"/>
</dbReference>
<dbReference type="GO" id="GO:0005886">
    <property type="term" value="C:plasma membrane"/>
    <property type="evidence" value="ECO:0007669"/>
    <property type="project" value="UniProtKB-SubCell"/>
</dbReference>
<comment type="similarity">
    <text evidence="2">Belongs to the major facilitator superfamily.</text>
</comment>
<name>A0A2T5G0C4_9SPHN</name>
<evidence type="ECO:0000313" key="11">
    <source>
        <dbReference type="Proteomes" id="UP000244162"/>
    </source>
</evidence>
<dbReference type="InterPro" id="IPR011701">
    <property type="entry name" value="MFS"/>
</dbReference>